<dbReference type="SUPFAM" id="SSF49303">
    <property type="entry name" value="beta-Galactosidase/glucuronidase domain"/>
    <property type="match status" value="1"/>
</dbReference>
<evidence type="ECO:0000256" key="8">
    <source>
        <dbReference type="ARBA" id="ARBA00023228"/>
    </source>
</evidence>
<keyword evidence="11" id="KW-0812">Transmembrane</keyword>
<sequence>MQNSSLEQGTLVFDLEPPKGGTLAQLITYIQNHSSHPVVHISTGSLSIYHRSIPQLSNEEYCKKAFSDVVRERELASKRLAEASYFSVNKYGNSCKHFANRPERIGNGLKFLALCENCRTYTGKVMGTLSEQFVEKKNYFQFFALYFLYPFIRMFLLFYCPFLLINLVISLPSKIDFGGNLWNFYSPKLNISGSAVVPGDIYSDLEANNFIKNPLFGQGDKLYKWIGQQDWTYERNLLLPEESNNVLLKINGLNGLASIWFNDYHIANIDNQFQSSLLNLTSLLAKGMNFIRISFKSPVKEAEINSNVYKLINKHILPPECPPPSYNGECHVNFLRSMQASFAWDWGPSVPFVGIWKPIELIYFNKIFIEEFSPLVEPFGTTHFFIKNSISFLCSFNSQILKIELIVDELGLKKNLKFRPSDYGNCPQIKLEEIVNILIPSNKIKLWWPNGYGSQPLYNLTLKIYSNEELLDFSQKRIAFRTIYLNQSFVNKSDHEKGRLFQFEINNLSIFLKGTNWIPISVFPSRNNSLRRDFLFHSIIKANMNVLRVWGGGFYESDEFYDLADELGLLIWQDFMFACALYPTNKYFLNSVEKEVEEQVLRLRHHPSLLCWAGNNENELVIRNSWYPTKNYSEELQSKDYLILYKQTIQPIVEKLDKSRPFLLSSPSNGIKTEMEGGISKNPNNPLYGDIHFYIETKNLWKDSTYLIPRCATEFGVQSMPFKGTMINWIKEKDWRYTSKTLLERQHHPGGALTLLTMTFQHFSNLPFNSLPSFIDKFSFLSQVHQAIALQTQIEHYRRWRSTINSTNGQGYTMCAMYWQLNDVWAAPTWSTIDFDLRWKIGHYFVKRSFAPLILSMLFFDQFLYEFSKFEYLDDNENLHLFVCSDLLYDLYNSTIHIKLFLLKNENIPIYQYSIKLNKIPLQTSFEIFLPEQIKIKIKNKLKEEEKEEYLLSSTFNSTYLNLFVPQSLLFPNKFNSIGKYGNAKISKFKRITNFKYLLKIKKEEEEKNNILPLIWIDFKDYYLKLNFNLIYYFNDNGFALIEEEEKEIYLIIFNNPKNIKIVKEDFKLISE</sequence>
<dbReference type="InterPro" id="IPR054593">
    <property type="entry name" value="Beta-mannosidase-like_N2"/>
</dbReference>
<dbReference type="InterPro" id="IPR050887">
    <property type="entry name" value="Beta-mannosidase_GH2"/>
</dbReference>
<keyword evidence="11" id="KW-0472">Membrane</keyword>
<evidence type="ECO:0000256" key="5">
    <source>
        <dbReference type="ARBA" id="ARBA00022729"/>
    </source>
</evidence>
<evidence type="ECO:0000259" key="12">
    <source>
        <dbReference type="Pfam" id="PF00703"/>
    </source>
</evidence>
<dbReference type="EC" id="3.2.1.25" evidence="4"/>
<dbReference type="Gene3D" id="3.20.20.80">
    <property type="entry name" value="Glycosidases"/>
    <property type="match status" value="1"/>
</dbReference>
<dbReference type="FunFam" id="2.60.120.260:FF:000060">
    <property type="entry name" value="Probable beta-mannosidase"/>
    <property type="match status" value="1"/>
</dbReference>
<feature type="domain" description="Beta-mannosidase-like galactose-binding" evidence="13">
    <location>
        <begin position="193"/>
        <end position="357"/>
    </location>
</feature>
<dbReference type="InterPro" id="IPR013783">
    <property type="entry name" value="Ig-like_fold"/>
</dbReference>
<evidence type="ECO:0000259" key="13">
    <source>
        <dbReference type="Pfam" id="PF22666"/>
    </source>
</evidence>
<dbReference type="Pfam" id="PF22666">
    <property type="entry name" value="Glyco_hydro_2_N2"/>
    <property type="match status" value="1"/>
</dbReference>
<accession>A0A8T0A4Y3</accession>
<organism evidence="14 15">
    <name type="scientific">Meloidogyne graminicola</name>
    <dbReference type="NCBI Taxonomy" id="189291"/>
    <lineage>
        <taxon>Eukaryota</taxon>
        <taxon>Metazoa</taxon>
        <taxon>Ecdysozoa</taxon>
        <taxon>Nematoda</taxon>
        <taxon>Chromadorea</taxon>
        <taxon>Rhabditida</taxon>
        <taxon>Tylenchina</taxon>
        <taxon>Tylenchomorpha</taxon>
        <taxon>Tylenchoidea</taxon>
        <taxon>Meloidogynidae</taxon>
        <taxon>Meloidogyninae</taxon>
        <taxon>Meloidogyne</taxon>
    </lineage>
</organism>
<evidence type="ECO:0000256" key="2">
    <source>
        <dbReference type="ARBA" id="ARBA00004371"/>
    </source>
</evidence>
<dbReference type="Gene3D" id="2.60.120.260">
    <property type="entry name" value="Galactose-binding domain-like"/>
    <property type="match status" value="1"/>
</dbReference>
<dbReference type="FunFam" id="3.20.20.80:FF:000050">
    <property type="entry name" value="Beta-mannosidase B"/>
    <property type="match status" value="1"/>
</dbReference>
<keyword evidence="8" id="KW-0458">Lysosome</keyword>
<feature type="domain" description="Glycoside hydrolase family 2 immunoglobulin-like beta-sandwich" evidence="12">
    <location>
        <begin position="438"/>
        <end position="481"/>
    </location>
</feature>
<dbReference type="Pfam" id="PF00703">
    <property type="entry name" value="Glyco_hydro_2"/>
    <property type="match status" value="1"/>
</dbReference>
<comment type="similarity">
    <text evidence="3">Belongs to the glycosyl hydrolase 2 family.</text>
</comment>
<evidence type="ECO:0000256" key="1">
    <source>
        <dbReference type="ARBA" id="ARBA00000829"/>
    </source>
</evidence>
<dbReference type="SUPFAM" id="SSF49785">
    <property type="entry name" value="Galactose-binding domain-like"/>
    <property type="match status" value="1"/>
</dbReference>
<dbReference type="Proteomes" id="UP000605970">
    <property type="component" value="Unassembled WGS sequence"/>
</dbReference>
<dbReference type="SUPFAM" id="SSF51445">
    <property type="entry name" value="(Trans)glycosidases"/>
    <property type="match status" value="1"/>
</dbReference>
<keyword evidence="6" id="KW-0378">Hydrolase</keyword>
<evidence type="ECO:0000256" key="7">
    <source>
        <dbReference type="ARBA" id="ARBA00023180"/>
    </source>
</evidence>
<comment type="caution">
    <text evidence="14">The sequence shown here is derived from an EMBL/GenBank/DDBJ whole genome shotgun (WGS) entry which is preliminary data.</text>
</comment>
<evidence type="ECO:0000256" key="11">
    <source>
        <dbReference type="SAM" id="Phobius"/>
    </source>
</evidence>
<dbReference type="GO" id="GO:0006516">
    <property type="term" value="P:glycoprotein catabolic process"/>
    <property type="evidence" value="ECO:0007669"/>
    <property type="project" value="TreeGrafter"/>
</dbReference>
<proteinExistence type="inferred from homology"/>
<keyword evidence="11" id="KW-1133">Transmembrane helix</keyword>
<evidence type="ECO:0000256" key="3">
    <source>
        <dbReference type="ARBA" id="ARBA00007401"/>
    </source>
</evidence>
<name>A0A8T0A4Y3_9BILA</name>
<evidence type="ECO:0000313" key="14">
    <source>
        <dbReference type="EMBL" id="KAF7639983.1"/>
    </source>
</evidence>
<dbReference type="InterPro" id="IPR017853">
    <property type="entry name" value="GH"/>
</dbReference>
<feature type="transmembrane region" description="Helical" evidence="11">
    <location>
        <begin position="143"/>
        <end position="165"/>
    </location>
</feature>
<evidence type="ECO:0000256" key="6">
    <source>
        <dbReference type="ARBA" id="ARBA00022801"/>
    </source>
</evidence>
<dbReference type="Gene3D" id="2.60.40.10">
    <property type="entry name" value="Immunoglobulins"/>
    <property type="match status" value="1"/>
</dbReference>
<dbReference type="GO" id="GO:0004567">
    <property type="term" value="F:beta-mannosidase activity"/>
    <property type="evidence" value="ECO:0007669"/>
    <property type="project" value="UniProtKB-EC"/>
</dbReference>
<gene>
    <name evidence="14" type="ORF">Mgra_00000426</name>
</gene>
<evidence type="ECO:0000313" key="15">
    <source>
        <dbReference type="Proteomes" id="UP000605970"/>
    </source>
</evidence>
<comment type="catalytic activity">
    <reaction evidence="1">
        <text>Hydrolysis of terminal, non-reducing beta-D-mannose residues in beta-D-mannosides.</text>
        <dbReference type="EC" id="3.2.1.25"/>
    </reaction>
</comment>
<reference evidence="14" key="1">
    <citation type="journal article" date="2020" name="Ecol. Evol.">
        <title>Genome structure and content of the rice root-knot nematode (Meloidogyne graminicola).</title>
        <authorList>
            <person name="Phan N.T."/>
            <person name="Danchin E.G.J."/>
            <person name="Klopp C."/>
            <person name="Perfus-Barbeoch L."/>
            <person name="Kozlowski D.K."/>
            <person name="Koutsovoulos G.D."/>
            <person name="Lopez-Roques C."/>
            <person name="Bouchez O."/>
            <person name="Zahm M."/>
            <person name="Besnard G."/>
            <person name="Bellafiore S."/>
        </authorList>
    </citation>
    <scope>NUCLEOTIDE SEQUENCE</scope>
    <source>
        <strain evidence="14">VN-18</strain>
    </source>
</reference>
<dbReference type="AlphaFoldDB" id="A0A8T0A4Y3"/>
<dbReference type="OrthoDB" id="2866996at2759"/>
<dbReference type="EMBL" id="JABEBT010000002">
    <property type="protein sequence ID" value="KAF7639983.1"/>
    <property type="molecule type" value="Genomic_DNA"/>
</dbReference>
<dbReference type="InterPro" id="IPR006102">
    <property type="entry name" value="Ig-like_GH2"/>
</dbReference>
<dbReference type="InterPro" id="IPR036156">
    <property type="entry name" value="Beta-gal/glucu_dom_sf"/>
</dbReference>
<keyword evidence="9" id="KW-0326">Glycosidase</keyword>
<evidence type="ECO:0000256" key="10">
    <source>
        <dbReference type="ARBA" id="ARBA00033445"/>
    </source>
</evidence>
<comment type="subcellular location">
    <subcellularLocation>
        <location evidence="2">Lysosome</location>
    </subcellularLocation>
</comment>
<dbReference type="InterPro" id="IPR008979">
    <property type="entry name" value="Galactose-bd-like_sf"/>
</dbReference>
<protein>
    <recommendedName>
        <fullName evidence="4">beta-mannosidase</fullName>
        <ecNumber evidence="4">3.2.1.25</ecNumber>
    </recommendedName>
    <alternativeName>
        <fullName evidence="10">Mannanase</fullName>
    </alternativeName>
</protein>
<keyword evidence="15" id="KW-1185">Reference proteome</keyword>
<evidence type="ECO:0000256" key="4">
    <source>
        <dbReference type="ARBA" id="ARBA00012754"/>
    </source>
</evidence>
<dbReference type="GO" id="GO:0005764">
    <property type="term" value="C:lysosome"/>
    <property type="evidence" value="ECO:0007669"/>
    <property type="project" value="UniProtKB-SubCell"/>
</dbReference>
<keyword evidence="7" id="KW-0325">Glycoprotein</keyword>
<dbReference type="PANTHER" id="PTHR43730">
    <property type="entry name" value="BETA-MANNOSIDASE"/>
    <property type="match status" value="1"/>
</dbReference>
<keyword evidence="5" id="KW-0732">Signal</keyword>
<dbReference type="PANTHER" id="PTHR43730:SF1">
    <property type="entry name" value="BETA-MANNOSIDASE"/>
    <property type="match status" value="1"/>
</dbReference>
<evidence type="ECO:0000256" key="9">
    <source>
        <dbReference type="ARBA" id="ARBA00023295"/>
    </source>
</evidence>